<accession>A0AAP0HQ74</accession>
<reference evidence="1 2" key="1">
    <citation type="submission" date="2024-01" db="EMBL/GenBank/DDBJ databases">
        <title>Genome assemblies of Stephania.</title>
        <authorList>
            <person name="Yang L."/>
        </authorList>
    </citation>
    <scope>NUCLEOTIDE SEQUENCE [LARGE SCALE GENOMIC DNA]</scope>
    <source>
        <strain evidence="1">YNDBR</strain>
        <tissue evidence="1">Leaf</tissue>
    </source>
</reference>
<comment type="caution">
    <text evidence="1">The sequence shown here is derived from an EMBL/GenBank/DDBJ whole genome shotgun (WGS) entry which is preliminary data.</text>
</comment>
<keyword evidence="2" id="KW-1185">Reference proteome</keyword>
<dbReference type="EMBL" id="JBBNAF010000012">
    <property type="protein sequence ID" value="KAK9092817.1"/>
    <property type="molecule type" value="Genomic_DNA"/>
</dbReference>
<gene>
    <name evidence="1" type="ORF">Syun_027728</name>
</gene>
<name>A0AAP0HQ74_9MAGN</name>
<proteinExistence type="predicted"/>
<sequence length="49" mass="5528">MRVEQEQRTIEDARISAEQDITAQKSVADVLQVTRTFPVAARETYTFGA</sequence>
<dbReference type="AlphaFoldDB" id="A0AAP0HQ74"/>
<evidence type="ECO:0000313" key="2">
    <source>
        <dbReference type="Proteomes" id="UP001420932"/>
    </source>
</evidence>
<evidence type="ECO:0000313" key="1">
    <source>
        <dbReference type="EMBL" id="KAK9092817.1"/>
    </source>
</evidence>
<organism evidence="1 2">
    <name type="scientific">Stephania yunnanensis</name>
    <dbReference type="NCBI Taxonomy" id="152371"/>
    <lineage>
        <taxon>Eukaryota</taxon>
        <taxon>Viridiplantae</taxon>
        <taxon>Streptophyta</taxon>
        <taxon>Embryophyta</taxon>
        <taxon>Tracheophyta</taxon>
        <taxon>Spermatophyta</taxon>
        <taxon>Magnoliopsida</taxon>
        <taxon>Ranunculales</taxon>
        <taxon>Menispermaceae</taxon>
        <taxon>Menispermoideae</taxon>
        <taxon>Cissampelideae</taxon>
        <taxon>Stephania</taxon>
    </lineage>
</organism>
<protein>
    <submittedName>
        <fullName evidence="1">Uncharacterized protein</fullName>
    </submittedName>
</protein>
<dbReference type="Proteomes" id="UP001420932">
    <property type="component" value="Unassembled WGS sequence"/>
</dbReference>